<organism evidence="1">
    <name type="scientific">Prevotella sp. GTC17262</name>
    <dbReference type="NCBI Taxonomy" id="3236797"/>
    <lineage>
        <taxon>Bacteria</taxon>
        <taxon>Pseudomonadati</taxon>
        <taxon>Bacteroidota</taxon>
        <taxon>Bacteroidia</taxon>
        <taxon>Bacteroidales</taxon>
        <taxon>Prevotellaceae</taxon>
        <taxon>Prevotella</taxon>
    </lineage>
</organism>
<name>A0AB33JMJ6_9BACT</name>
<evidence type="ECO:0000313" key="1">
    <source>
        <dbReference type="EMBL" id="BFO80479.1"/>
    </source>
</evidence>
<protein>
    <submittedName>
        <fullName evidence="1">Uncharacterized protein</fullName>
    </submittedName>
</protein>
<reference evidence="1" key="1">
    <citation type="submission" date="2024-07" db="EMBL/GenBank/DDBJ databases">
        <title>Complete genome sequence of Prevotella sp. YM-2024 GTC17262.</title>
        <authorList>
            <person name="Hayashi M."/>
            <person name="Muto Y."/>
            <person name="Tanaka K."/>
            <person name="Niwa H."/>
        </authorList>
    </citation>
    <scope>NUCLEOTIDE SEQUENCE</scope>
    <source>
        <strain evidence="1">GTC17262</strain>
    </source>
</reference>
<dbReference type="AlphaFoldDB" id="A0AB33JMJ6"/>
<accession>A0AB33JMJ6</accession>
<dbReference type="EMBL" id="AP035789">
    <property type="protein sequence ID" value="BFO80479.1"/>
    <property type="molecule type" value="Genomic_DNA"/>
</dbReference>
<gene>
    <name evidence="1" type="ORF">GTC17262_06700</name>
</gene>
<proteinExistence type="predicted"/>
<sequence>MKKGFVILSILLGFVLVASISYNISLYQENKALTAKQDSLYTLSEAQKVFRKNGLKLIDDVTVSIQDVKDHAAKYSINLPESRNSFNINGLNPLIVYYLAYNAIDFSSHPMVLGNTVNPVIGRVNKNEVVDKIFITMQQLSKGDNSNLFSTLRIQAMNVGDLSKPEIRELPLE</sequence>